<comment type="caution">
    <text evidence="1">The sequence shown here is derived from an EMBL/GenBank/DDBJ whole genome shotgun (WGS) entry which is preliminary data.</text>
</comment>
<gene>
    <name evidence="1" type="ORF">ACFOPQ_17280</name>
</gene>
<evidence type="ECO:0000313" key="1">
    <source>
        <dbReference type="EMBL" id="MFC3862518.1"/>
    </source>
</evidence>
<dbReference type="Proteomes" id="UP001595748">
    <property type="component" value="Unassembled WGS sequence"/>
</dbReference>
<reference evidence="2" key="1">
    <citation type="journal article" date="2019" name="Int. J. Syst. Evol. Microbiol.">
        <title>The Global Catalogue of Microorganisms (GCM) 10K type strain sequencing project: providing services to taxonomists for standard genome sequencing and annotation.</title>
        <authorList>
            <consortium name="The Broad Institute Genomics Platform"/>
            <consortium name="The Broad Institute Genome Sequencing Center for Infectious Disease"/>
            <person name="Wu L."/>
            <person name="Ma J."/>
        </authorList>
    </citation>
    <scope>NUCLEOTIDE SEQUENCE [LARGE SCALE GENOMIC DNA]</scope>
    <source>
        <strain evidence="2">CCTCC AB 2013263</strain>
    </source>
</reference>
<keyword evidence="2" id="KW-1185">Reference proteome</keyword>
<protein>
    <submittedName>
        <fullName evidence="1">Uncharacterized protein</fullName>
    </submittedName>
</protein>
<name>A0ABV8A9Z4_9DEIO</name>
<sequence>MTGPSFADRLQTALSELTRARDELARAAITAAEVKFELDVKEATFQAAGVEGGNEAQRKANLLLQCQEERAAALAAETGLKHAQRDFDIAEAAFSALKYELRAQELAVRSIELRSAARM</sequence>
<dbReference type="RefSeq" id="WP_380080474.1">
    <property type="nucleotide sequence ID" value="NZ_JBHRZF010000200.1"/>
</dbReference>
<organism evidence="1 2">
    <name type="scientific">Deinococcus antarcticus</name>
    <dbReference type="NCBI Taxonomy" id="1298767"/>
    <lineage>
        <taxon>Bacteria</taxon>
        <taxon>Thermotogati</taxon>
        <taxon>Deinococcota</taxon>
        <taxon>Deinococci</taxon>
        <taxon>Deinococcales</taxon>
        <taxon>Deinococcaceae</taxon>
        <taxon>Deinococcus</taxon>
    </lineage>
</organism>
<evidence type="ECO:0000313" key="2">
    <source>
        <dbReference type="Proteomes" id="UP001595748"/>
    </source>
</evidence>
<dbReference type="EMBL" id="JBHRZF010000200">
    <property type="protein sequence ID" value="MFC3862518.1"/>
    <property type="molecule type" value="Genomic_DNA"/>
</dbReference>
<proteinExistence type="predicted"/>
<accession>A0ABV8A9Z4</accession>